<keyword evidence="3" id="KW-0378">Hydrolase</keyword>
<dbReference type="InterPro" id="IPR010427">
    <property type="entry name" value="DUF1023"/>
</dbReference>
<evidence type="ECO:0000313" key="3">
    <source>
        <dbReference type="EMBL" id="MFC5666867.1"/>
    </source>
</evidence>
<sequence length="556" mass="59341">MSGNLFELLIRFDPAGLHDAARKWRDLSTGAQSAENRHRSQVNGPLRQAKWEGADAQKAFYTLGRTEQILEILRVEAAAVALTLDTVAERMYQAQTNLKNAVHRAEEQGLSVGADGTVNLPPLGEGERNDPDAASSPERKALTTLRGDVQERINKALADAQQASDQGDRALGRLDAGILTRPRVFGSAAETAADVRDVAKDLGLADPYVPDNKDPKTSADWWKALTPEQQSTYLALYPERIGQLDGLPATVRDEANRLVLDQQLDALKAGSPRGSDMTAGEYNAREQTLMKLKEQLDQHDTAVEDKRVFLLGLDAKAYGGDGKAIVAMGNPDTADHTAVLVPGTGTTIDSTGGQLTRVNDLQEAAKQASKGTNQKVSVISWLGYDAPEVPVVQAPNLSVAWDSRAKDGAEALRQFTQGTRVAQGDHPSHLSVFGHSYGTTLVGAAAAGGEGLGADEIVAVASPGLTVDRADQLHIDPSHFWTGRAADDNIDKVAGYSLGADPVDDEFGGQRFEVDTSGHSGYWDDGSTSLDNQGRIIVGKPPTTLPRLTVNPLGPL</sequence>
<dbReference type="GO" id="GO:0016787">
    <property type="term" value="F:hydrolase activity"/>
    <property type="evidence" value="ECO:0007669"/>
    <property type="project" value="UniProtKB-KW"/>
</dbReference>
<organism evidence="3 4">
    <name type="scientific">Kitasatospora misakiensis</name>
    <dbReference type="NCBI Taxonomy" id="67330"/>
    <lineage>
        <taxon>Bacteria</taxon>
        <taxon>Bacillati</taxon>
        <taxon>Actinomycetota</taxon>
        <taxon>Actinomycetes</taxon>
        <taxon>Kitasatosporales</taxon>
        <taxon>Streptomycetaceae</taxon>
        <taxon>Kitasatospora</taxon>
    </lineage>
</organism>
<dbReference type="SUPFAM" id="SSF53474">
    <property type="entry name" value="alpha/beta-Hydrolases"/>
    <property type="match status" value="1"/>
</dbReference>
<dbReference type="RefSeq" id="WP_380228561.1">
    <property type="nucleotide sequence ID" value="NZ_JBHSOF010000047.1"/>
</dbReference>
<feature type="region of interest" description="Disordered" evidence="1">
    <location>
        <begin position="107"/>
        <end position="139"/>
    </location>
</feature>
<reference evidence="4" key="1">
    <citation type="journal article" date="2019" name="Int. J. Syst. Evol. Microbiol.">
        <title>The Global Catalogue of Microorganisms (GCM) 10K type strain sequencing project: providing services to taxonomists for standard genome sequencing and annotation.</title>
        <authorList>
            <consortium name="The Broad Institute Genomics Platform"/>
            <consortium name="The Broad Institute Genome Sequencing Center for Infectious Disease"/>
            <person name="Wu L."/>
            <person name="Ma J."/>
        </authorList>
    </citation>
    <scope>NUCLEOTIDE SEQUENCE [LARGE SCALE GENOMIC DNA]</scope>
    <source>
        <strain evidence="4">CGMCC 4.1437</strain>
    </source>
</reference>
<proteinExistence type="predicted"/>
<feature type="compositionally biased region" description="Basic and acidic residues" evidence="1">
    <location>
        <begin position="125"/>
        <end position="139"/>
    </location>
</feature>
<evidence type="ECO:0000313" key="4">
    <source>
        <dbReference type="Proteomes" id="UP001595975"/>
    </source>
</evidence>
<keyword evidence="4" id="KW-1185">Reference proteome</keyword>
<name>A0ABW0X8P9_9ACTN</name>
<accession>A0ABW0X8P9</accession>
<protein>
    <submittedName>
        <fullName evidence="3">Alpha/beta hydrolase</fullName>
    </submittedName>
</protein>
<dbReference type="Proteomes" id="UP001595975">
    <property type="component" value="Unassembled WGS sequence"/>
</dbReference>
<comment type="caution">
    <text evidence="3">The sequence shown here is derived from an EMBL/GenBank/DDBJ whole genome shotgun (WGS) entry which is preliminary data.</text>
</comment>
<gene>
    <name evidence="3" type="ORF">ACFP3U_28355</name>
</gene>
<dbReference type="EMBL" id="JBHSOF010000047">
    <property type="protein sequence ID" value="MFC5666867.1"/>
    <property type="molecule type" value="Genomic_DNA"/>
</dbReference>
<dbReference type="Pfam" id="PF06259">
    <property type="entry name" value="Abhydrolase_8"/>
    <property type="match status" value="1"/>
</dbReference>
<dbReference type="InterPro" id="IPR029058">
    <property type="entry name" value="AB_hydrolase_fold"/>
</dbReference>
<evidence type="ECO:0000259" key="2">
    <source>
        <dbReference type="Pfam" id="PF06259"/>
    </source>
</evidence>
<evidence type="ECO:0000256" key="1">
    <source>
        <dbReference type="SAM" id="MobiDB-lite"/>
    </source>
</evidence>
<feature type="domain" description="DUF1023" evidence="2">
    <location>
        <begin position="321"/>
        <end position="494"/>
    </location>
</feature>